<dbReference type="InterPro" id="IPR036280">
    <property type="entry name" value="Multihaem_cyt_sf"/>
</dbReference>
<gene>
    <name evidence="4" type="ORF">MNBD_GAMMA18-781</name>
</gene>
<dbReference type="Gene3D" id="1.10.1130.10">
    <property type="entry name" value="Flavocytochrome C3, Chain A"/>
    <property type="match status" value="2"/>
</dbReference>
<sequence>MRVSHIAIVVMGTLLLLGNSQAAKISDIANTQHNLSMTWGGNGADPRDVTATSESQICVFCHTPHGANTSAPAPLWNRSLEGDTGYTATYSMYDSSSMEATQLAGATPTAPTSSSKLCLSCHDGVIAVGAVNVMNGGPSTIAMNNTGTGGVMPDGSYGANSGNTRNIGTDLTNDHPISITYNSALALADGELTDPLASPHVGVRGPGLRPLIPLIPDPQDGNTPKLECVSCHDPHIRDDSGTDIKFLRLNRFQVNSDPVGHGSNPNLVNFDENNDIICLACHNKEGWVDSAHASEQVANETYNATAASERDFPAGIQVWQAACLNCHDTHTVAGSRRLLREGTTDVPPSGQVIKAGGGTSAIEETCYQCHASSAEPYYVLDGSNPQVPDIKSDFQLARHMPITSSEQPANAEVHDIGNTGNSGDGKEMIETPLTLGKGNLMNRHAECTDCHNPHRVTKNRLATDAPSNPAAAGTHDHNLTESTEHSNLISGVLRGTWGVEPSYGASSFGTLPISYNIKSGVPPQNGSNLVTEAYVTREYQVCLKCHSDYGFDDANPPALGYIGGTPSGTNGVIYYTNQAMEFQAPIHHQGSPTLTNDSGAYSGEVSAYKYYEYTWEYNVWQIEWQWVPQQVFNNTSADCDGNSSDDPSCVCETCTGLDITYGSSDTVASTCGVDDVNKFASNPPGNPGFFASPWDGQPWSGANGSSVDPKPYSALRCTKTVNFSDNNHRSWHPVMKPTGRTGVERDLNGDTAAFLPPWNAGVGTQSMYCSDCHGSDTQAGTAVPDGGEDGNPWGPHGSNSNFLLKGGWDVMTGSNDPNALCFKCHNYDAYGNPNPAVDIKSGFSTAALGGSLCFGGSPDTGVNLHSAHASFYSFVTATFRCSACHVAVPHGWKNKALLVNLNDVGPEAGLPPGTEIADDQLPFSSAPYYLGALNYIYNFKPSGQWTVNDCGSANASGQSAMVSVCSNLP</sequence>
<organism evidence="4">
    <name type="scientific">hydrothermal vent metagenome</name>
    <dbReference type="NCBI Taxonomy" id="652676"/>
    <lineage>
        <taxon>unclassified sequences</taxon>
        <taxon>metagenomes</taxon>
        <taxon>ecological metagenomes</taxon>
    </lineage>
</organism>
<proteinExistence type="predicted"/>
<dbReference type="GO" id="GO:0016491">
    <property type="term" value="F:oxidoreductase activity"/>
    <property type="evidence" value="ECO:0007669"/>
    <property type="project" value="TreeGrafter"/>
</dbReference>
<evidence type="ECO:0000256" key="1">
    <source>
        <dbReference type="ARBA" id="ARBA00022729"/>
    </source>
</evidence>
<dbReference type="Pfam" id="PF09699">
    <property type="entry name" value="Paired_CXXCH_1"/>
    <property type="match status" value="1"/>
</dbReference>
<name>A0A3B0ZTD5_9ZZZZ</name>
<evidence type="ECO:0000259" key="3">
    <source>
        <dbReference type="Pfam" id="PF09699"/>
    </source>
</evidence>
<dbReference type="PANTHER" id="PTHR35038">
    <property type="entry name" value="DISSIMILATORY SULFITE REDUCTASE SIRA"/>
    <property type="match status" value="1"/>
</dbReference>
<evidence type="ECO:0000313" key="4">
    <source>
        <dbReference type="EMBL" id="VAW83906.1"/>
    </source>
</evidence>
<feature type="region of interest" description="Disordered" evidence="2">
    <location>
        <begin position="405"/>
        <end position="427"/>
    </location>
</feature>
<keyword evidence="1" id="KW-0732">Signal</keyword>
<dbReference type="PANTHER" id="PTHR35038:SF6">
    <property type="entry name" value="SURFACE LOCALIZED DECAHEME CYTOCHROME C LIPOPROTEIN"/>
    <property type="match status" value="1"/>
</dbReference>
<reference evidence="4" key="1">
    <citation type="submission" date="2018-06" db="EMBL/GenBank/DDBJ databases">
        <authorList>
            <person name="Zhirakovskaya E."/>
        </authorList>
    </citation>
    <scope>NUCLEOTIDE SEQUENCE</scope>
</reference>
<dbReference type="InterPro" id="IPR051829">
    <property type="entry name" value="Multiheme_Cytochr_ET"/>
</dbReference>
<dbReference type="EMBL" id="UOFP01000013">
    <property type="protein sequence ID" value="VAW83906.1"/>
    <property type="molecule type" value="Genomic_DNA"/>
</dbReference>
<dbReference type="AlphaFoldDB" id="A0A3B0ZTD5"/>
<protein>
    <submittedName>
        <fullName evidence="4">Cytochrome c family protein</fullName>
    </submittedName>
</protein>
<evidence type="ECO:0000256" key="2">
    <source>
        <dbReference type="SAM" id="MobiDB-lite"/>
    </source>
</evidence>
<feature type="domain" description="Doubled CXXCH motif" evidence="3">
    <location>
        <begin position="768"/>
        <end position="827"/>
    </location>
</feature>
<accession>A0A3B0ZTD5</accession>
<dbReference type="SUPFAM" id="SSF48695">
    <property type="entry name" value="Multiheme cytochromes"/>
    <property type="match status" value="2"/>
</dbReference>
<dbReference type="InterPro" id="IPR010177">
    <property type="entry name" value="Paired_CXXCH_1"/>
</dbReference>